<dbReference type="InterPro" id="IPR000794">
    <property type="entry name" value="Beta-ketoacyl_synthase"/>
</dbReference>
<dbReference type="SUPFAM" id="SSF53901">
    <property type="entry name" value="Thiolase-like"/>
    <property type="match status" value="2"/>
</dbReference>
<dbReference type="PANTHER" id="PTHR11712:SF347">
    <property type="entry name" value="BETA KETOACYL-ACYL CARRIER PROTEIN SYNTHASE"/>
    <property type="match status" value="1"/>
</dbReference>
<name>A0A4D4MXR4_STRAX</name>
<dbReference type="GeneID" id="41540723"/>
<dbReference type="InterPro" id="IPR020841">
    <property type="entry name" value="PKS_Beta-ketoAc_synthase_dom"/>
</dbReference>
<dbReference type="SMART" id="SM00825">
    <property type="entry name" value="PKS_KS"/>
    <property type="match status" value="1"/>
</dbReference>
<dbReference type="PANTHER" id="PTHR11712">
    <property type="entry name" value="POLYKETIDE SYNTHASE-RELATED"/>
    <property type="match status" value="1"/>
</dbReference>
<comment type="caution">
    <text evidence="7">The sequence shown here is derived from an EMBL/GenBank/DDBJ whole genome shotgun (WGS) entry which is preliminary data.</text>
</comment>
<dbReference type="GO" id="GO:0006633">
    <property type="term" value="P:fatty acid biosynthetic process"/>
    <property type="evidence" value="ECO:0007669"/>
    <property type="project" value="TreeGrafter"/>
</dbReference>
<comment type="similarity">
    <text evidence="1 3">Belongs to the thiolase-like superfamily. Beta-ketoacyl-ACP synthases family.</text>
</comment>
<proteinExistence type="inferred from homology"/>
<dbReference type="PROSITE" id="PS52004">
    <property type="entry name" value="KS3_2"/>
    <property type="match status" value="1"/>
</dbReference>
<dbReference type="Pfam" id="PF00109">
    <property type="entry name" value="ketoacyl-synt"/>
    <property type="match status" value="1"/>
</dbReference>
<dbReference type="Proteomes" id="UP000302139">
    <property type="component" value="Unassembled WGS sequence"/>
</dbReference>
<dbReference type="RefSeq" id="WP_063774049.1">
    <property type="nucleotide sequence ID" value="NZ_BAABTN010000047.1"/>
</dbReference>
<dbReference type="InterPro" id="IPR016039">
    <property type="entry name" value="Thiolase-like"/>
</dbReference>
<evidence type="ECO:0000313" key="8">
    <source>
        <dbReference type="Proteomes" id="UP000299211"/>
    </source>
</evidence>
<evidence type="ECO:0000256" key="1">
    <source>
        <dbReference type="ARBA" id="ARBA00008467"/>
    </source>
</evidence>
<dbReference type="EMBL" id="BJHX01000001">
    <property type="protein sequence ID" value="GDY63610.1"/>
    <property type="molecule type" value="Genomic_DNA"/>
</dbReference>
<dbReference type="EMBL" id="BJHY01000001">
    <property type="protein sequence ID" value="GDY76245.1"/>
    <property type="molecule type" value="Genomic_DNA"/>
</dbReference>
<dbReference type="Proteomes" id="UP000299211">
    <property type="component" value="Unassembled WGS sequence"/>
</dbReference>
<gene>
    <name evidence="6" type="ORF">SAV14893_030030</name>
    <name evidence="7" type="ORF">SAV31267_057300</name>
</gene>
<dbReference type="InterPro" id="IPR014030">
    <property type="entry name" value="Ketoacyl_synth_N"/>
</dbReference>
<dbReference type="AlphaFoldDB" id="A0A4D4MXR4"/>
<dbReference type="InterPro" id="IPR014031">
    <property type="entry name" value="Ketoacyl_synth_C"/>
</dbReference>
<evidence type="ECO:0000259" key="5">
    <source>
        <dbReference type="PROSITE" id="PS52004"/>
    </source>
</evidence>
<dbReference type="Pfam" id="PF02801">
    <property type="entry name" value="Ketoacyl-synt_C"/>
    <property type="match status" value="1"/>
</dbReference>
<sequence length="446" mass="44190">MNREVEVVVTGIGAVTCHGAGADTLWRAMTAAGTRLPDRPADPLARMDLPLISLVPDPDLRAERATRFASLAAAEALSDAGLDGPSLAAARTAVVFGSCMGEPGGNERGRGADDGWQPPFRLASALAGELGLFATVHDIGNACAAGGYALGIAADLVRAGEADVVIAGGSDAYSRVALGCFNRLGAVDPERCRPFERDRAGTVFGEGAGVFVVESAAHARARGVLSSPDGAPRLTGVAWSCDADHPTAPQADAEQVVRAMREALGAAPDTVGCVVPHGTGTRLNDVLESRALHRALGPRAARVPLYSLKALLGHTGGASAALGAVAAALILRHGEVPPNVPLKEQDPECEVLLPQGDAVPLADGARRVLVNAYGFGGNNASLVLESGTPTGPSGGSAAGERAGAASGGGVGSVSGGSGSAGGGAVVGPGGGSGGVVRRTVEGGGVS</sequence>
<reference evidence="7 8" key="1">
    <citation type="submission" date="2019-04" db="EMBL/GenBank/DDBJ databases">
        <title>Draft genome sequences of Streptomyces avermitilis ATCC 31267.</title>
        <authorList>
            <person name="Komaki H."/>
            <person name="Tamura T."/>
            <person name="Hosoyama A."/>
        </authorList>
    </citation>
    <scope>NUCLEOTIDE SEQUENCE [LARGE SCALE GENOMIC DNA]</scope>
    <source>
        <strain evidence="7 8">ATCC 31267</strain>
    </source>
</reference>
<evidence type="ECO:0000313" key="6">
    <source>
        <dbReference type="EMBL" id="GDY63610.1"/>
    </source>
</evidence>
<dbReference type="GO" id="GO:0004315">
    <property type="term" value="F:3-oxoacyl-[acyl-carrier-protein] synthase activity"/>
    <property type="evidence" value="ECO:0007669"/>
    <property type="project" value="TreeGrafter"/>
</dbReference>
<evidence type="ECO:0000313" key="9">
    <source>
        <dbReference type="Proteomes" id="UP000302139"/>
    </source>
</evidence>
<dbReference type="Gene3D" id="3.40.47.10">
    <property type="match status" value="1"/>
</dbReference>
<evidence type="ECO:0000256" key="4">
    <source>
        <dbReference type="SAM" id="MobiDB-lite"/>
    </source>
</evidence>
<keyword evidence="2 3" id="KW-0808">Transferase</keyword>
<reference evidence="6 9" key="2">
    <citation type="submission" date="2019-04" db="EMBL/GenBank/DDBJ databases">
        <title>Draft genome sequences of Streptomyces avermitilis NBRC 14893.</title>
        <authorList>
            <person name="Komaki H."/>
            <person name="Tamura T."/>
            <person name="Hosoyama A."/>
        </authorList>
    </citation>
    <scope>NUCLEOTIDE SEQUENCE [LARGE SCALE GENOMIC DNA]</scope>
    <source>
        <strain evidence="6 9">NBRC 14893</strain>
    </source>
</reference>
<organism evidence="7 8">
    <name type="scientific">Streptomyces avermitilis</name>
    <dbReference type="NCBI Taxonomy" id="33903"/>
    <lineage>
        <taxon>Bacteria</taxon>
        <taxon>Bacillati</taxon>
        <taxon>Actinomycetota</taxon>
        <taxon>Actinomycetes</taxon>
        <taxon>Kitasatosporales</taxon>
        <taxon>Streptomycetaceae</taxon>
        <taxon>Streptomyces</taxon>
    </lineage>
</organism>
<protein>
    <submittedName>
        <fullName evidence="7">3-oxoacyl-[acyl-carrier-protein] synthase 2</fullName>
    </submittedName>
</protein>
<evidence type="ECO:0000256" key="2">
    <source>
        <dbReference type="ARBA" id="ARBA00022679"/>
    </source>
</evidence>
<feature type="domain" description="Ketosynthase family 3 (KS3)" evidence="5">
    <location>
        <begin position="1"/>
        <end position="386"/>
    </location>
</feature>
<evidence type="ECO:0000256" key="3">
    <source>
        <dbReference type="RuleBase" id="RU003694"/>
    </source>
</evidence>
<feature type="compositionally biased region" description="Gly residues" evidence="4">
    <location>
        <begin position="405"/>
        <end position="434"/>
    </location>
</feature>
<evidence type="ECO:0000313" key="7">
    <source>
        <dbReference type="EMBL" id="GDY76245.1"/>
    </source>
</evidence>
<feature type="region of interest" description="Disordered" evidence="4">
    <location>
        <begin position="386"/>
        <end position="446"/>
    </location>
</feature>
<accession>A0A4D4MXR4</accession>